<dbReference type="Pfam" id="PF15629">
    <property type="entry name" value="Perm-CXXC"/>
    <property type="match status" value="1"/>
</dbReference>
<dbReference type="InterPro" id="IPR003651">
    <property type="entry name" value="Endonuclease3_FeS-loop_motif"/>
</dbReference>
<reference evidence="13 14" key="1">
    <citation type="journal article" date="2023" name="G3 (Bethesda)">
        <title>A haplotype-resolved chromosome-scale genome for Quercus rubra L. provides insights into the genetics of adaptive traits for red oak species.</title>
        <authorList>
            <person name="Kapoor B."/>
            <person name="Jenkins J."/>
            <person name="Schmutz J."/>
            <person name="Zhebentyayeva T."/>
            <person name="Kuelheim C."/>
            <person name="Coggeshall M."/>
            <person name="Heim C."/>
            <person name="Lasky J.R."/>
            <person name="Leites L."/>
            <person name="Islam-Faridi N."/>
            <person name="Romero-Severson J."/>
            <person name="DeLeo V.L."/>
            <person name="Lucas S.M."/>
            <person name="Lazic D."/>
            <person name="Gailing O."/>
            <person name="Carlson J."/>
            <person name="Staton M."/>
        </authorList>
    </citation>
    <scope>NUCLEOTIDE SEQUENCE [LARGE SCALE GENOMIC DNA]</scope>
    <source>
        <strain evidence="13">Pseudo-F2</strain>
    </source>
</reference>
<evidence type="ECO:0000256" key="5">
    <source>
        <dbReference type="ARBA" id="ARBA00022723"/>
    </source>
</evidence>
<feature type="compositionally biased region" description="Polar residues" evidence="10">
    <location>
        <begin position="217"/>
        <end position="260"/>
    </location>
</feature>
<dbReference type="GO" id="GO:0005634">
    <property type="term" value="C:nucleus"/>
    <property type="evidence" value="ECO:0007669"/>
    <property type="project" value="UniProtKB-SubCell"/>
</dbReference>
<sequence>MSLEDNYPGKAKVIESDYAMEEDVQSQISWFPVTPAKPQNVFVRRQLLNSSQASSVVSLSSSLDENKGVCDVNVALTTKGEECNSNGMECTDFGFLGMIDLNKSACDCEEVMENTSECARGAAKGLDFFHSRESNKDPDAWDVPLANILSTDILSLLNVAPASQSSEHAVMEPVIESISNSFVLVSQSDSERQAEAEEPTAHTSLHIEHDLSPGLSDWNNSNSPETHVLQHDSQPINGSNSTFSYQSEKQNVNESPQNGIDLNKRPRQRPKKKKYWPKVVCEGKPKRSPKPKMPEPTTPKCTSSETNMSKKRKYVRKSSLKNSVTPSDVMVNTSEDVVGEGTPKPMTPEPATPKRAMVTTSVDVVAKKDKPKRTPKLKAPKPETPEHASSEKTVLKRRKYVRKNKASNLFVTSDKVIGEKNYSVIKTCKRALSFDLENQSQDDSAMARATSHLQPQNSCRLSSSFDLENHLEEENISLLASQHQLQNYSGKIESAAPVHENRNHRELVTTEAEKLVLECCNQGTNHTGCQHNGMHVYKRKFQVNKCYINSRKLGPVFPKMWKKRRTRQGQRRKTYSDFWSEIPAKFIIQMQSMTAMNDISFKTKDTLCQPKVKTTKRRSDTRFRRHSFDDLIIRPYEIGTKRRSKGLTQRRRNLSNLSEFHVYNHTQLSTHKILSSGRQEQEIEISREPETCNDVFVNSEFHDAKPEASLANDALLFGDNHEGTEAEMCTGDSSEFHYSKSDGSLTGDALFDSNLERTVTWTERGPSFVGNAMWTEMEPFFVNLCCHNETSANPLEHEDFRLSSKSRDTQEKSIKSLIENFVLVGNGQTHLLEQDQNAYGPNNGPQTLIPFEEQEKISHNLNRRHSTISTRDAYDQERSVMAMHLEMGPFPVNLGFNINKSEKSPLEHEHFLLPTKSKALQEERSDAHVSEPKCISSDGQALILMQEQRAHSPNSRHNTLVPYQGQGHNAHDPTNIHGTLVPYQGPFEPTKKRQQLVKVDLDPETMRVWKQLMDNSSSDGETKADEEKEKWWNEERSVFRGRVDAFVSRMHQIQGDRRFKPWNGSVVDSVVGVFLTQNVSDHLSSSAYISLASKFPSSDQKASNENLLKVDSIEYIVPAFDSEGNELFVSKTELDMSFLLDNGAEFLAARADGANLEGTQDKGPVKDADTPCKSEDSFRMQTTDGSQLSYSCGSIPDLGTIYTPFSMGSSKDFSEPLQSEKTTLLQKSCSNKSNILSSNENTENEYTEPRGMDDEIRNLCDRINDLALNQGANASEISFFPSNVEVDHLKILEDCKTGSVDHMSKNPTLTEDSCPEVVVQQKMPSKTQEAAEVVSYTFDKPLLPPGCNSQGDCGIEKGPHTKNCHEGGRTNFQTEKIAASELESLVDEMVGKMQPTSDANSLNKKRRKGKNTNSKEKSSSGMAFKETKTTTRRVKNKKVEKEEEIDWDELRRTYSTTEPRNSNHMDSVDWEAVRCAENSEIATAIKDRGQQNIIAGRIKDFLNRVVTLHKSIDLEWLRNVPPDLAKKYLLEVNGLGLKSVECVRLLALQNIAFPVDTNVGRIAVRLGWVPLQPLPEELQIHLLEQYPLMDTIQKYLWPRLCNLDQPTLYELHYQLITFGKVFCTKRKPNCIACPMKGECKHFASAFASARRALPAPAEKSIVTSMIPSTAENCNPVTNPTSLLLEPNQIQASENQTKNCEPIIEEPASPEPESTPIIEEPTSPEPEYIELTERDIEDFSQDDPDEILTINLIGKKFTAHQNLDENTMSRALVALTAEAAFIRMPKLKNVSRLRTEHQVYVIPDFHPLLKGLDRRVNDDPCPYLLAIWTPGETANSFEPPKKRCNSQDGELCNEKTCFSCNSIREQNSNTIRGTILIPCQTAMRGSFPLNGTYFQVNEVFADDESSQNPINVPRELIWHLERRTAYFATSATTILRGLSIDEIRTCFIRGFICVRGFNRKTRAPRPLAKRFHRSTSMMGKSKTEE</sequence>
<evidence type="ECO:0000256" key="6">
    <source>
        <dbReference type="ARBA" id="ARBA00023004"/>
    </source>
</evidence>
<dbReference type="InterPro" id="IPR028924">
    <property type="entry name" value="Perm-CXXC"/>
</dbReference>
<dbReference type="EMBL" id="JAXUIC010000003">
    <property type="protein sequence ID" value="KAK4596047.1"/>
    <property type="molecule type" value="Genomic_DNA"/>
</dbReference>
<dbReference type="Proteomes" id="UP001324115">
    <property type="component" value="Unassembled WGS sequence"/>
</dbReference>
<feature type="region of interest" description="Disordered" evidence="10">
    <location>
        <begin position="189"/>
        <end position="327"/>
    </location>
</feature>
<keyword evidence="4" id="KW-0004">4Fe-4S</keyword>
<dbReference type="InterPro" id="IPR023170">
    <property type="entry name" value="HhH_base_excis_C"/>
</dbReference>
<comment type="caution">
    <text evidence="13">The sequence shown here is derived from an EMBL/GenBank/DDBJ whole genome shotgun (WGS) entry which is preliminary data.</text>
</comment>
<feature type="compositionally biased region" description="Low complexity" evidence="10">
    <location>
        <begin position="1703"/>
        <end position="1720"/>
    </location>
</feature>
<feature type="region of interest" description="Disordered" evidence="10">
    <location>
        <begin position="1392"/>
        <end position="1442"/>
    </location>
</feature>
<feature type="domain" description="Demeter RRM-fold" evidence="11">
    <location>
        <begin position="1872"/>
        <end position="1972"/>
    </location>
</feature>
<evidence type="ECO:0000313" key="13">
    <source>
        <dbReference type="EMBL" id="KAK4596047.1"/>
    </source>
</evidence>
<dbReference type="Gene3D" id="1.10.1670.10">
    <property type="entry name" value="Helix-hairpin-Helix base-excision DNA repair enzymes (C-terminal)"/>
    <property type="match status" value="1"/>
</dbReference>
<evidence type="ECO:0000256" key="1">
    <source>
        <dbReference type="ARBA" id="ARBA00001966"/>
    </source>
</evidence>
<evidence type="ECO:0000259" key="12">
    <source>
        <dbReference type="Pfam" id="PF15629"/>
    </source>
</evidence>
<feature type="compositionally biased region" description="Basic and acidic residues" evidence="10">
    <location>
        <begin position="380"/>
        <end position="394"/>
    </location>
</feature>
<comment type="cofactor">
    <cofactor evidence="1">
        <name>[4Fe-4S] cluster</name>
        <dbReference type="ChEBI" id="CHEBI:49883"/>
    </cofactor>
</comment>
<dbReference type="GO" id="GO:0051539">
    <property type="term" value="F:4 iron, 4 sulfur cluster binding"/>
    <property type="evidence" value="ECO:0007669"/>
    <property type="project" value="UniProtKB-KW"/>
</dbReference>
<dbReference type="GO" id="GO:0003677">
    <property type="term" value="F:DNA binding"/>
    <property type="evidence" value="ECO:0007669"/>
    <property type="project" value="UniProtKB-KW"/>
</dbReference>
<evidence type="ECO:0000256" key="7">
    <source>
        <dbReference type="ARBA" id="ARBA00023014"/>
    </source>
</evidence>
<evidence type="ECO:0000256" key="4">
    <source>
        <dbReference type="ARBA" id="ARBA00022485"/>
    </source>
</evidence>
<comment type="subcellular location">
    <subcellularLocation>
        <location evidence="2">Nucleus</location>
    </subcellularLocation>
</comment>
<evidence type="ECO:0000259" key="11">
    <source>
        <dbReference type="Pfam" id="PF15628"/>
    </source>
</evidence>
<feature type="compositionally biased region" description="Basic residues" evidence="10">
    <location>
        <begin position="309"/>
        <end position="319"/>
    </location>
</feature>
<keyword evidence="5" id="KW-0479">Metal-binding</keyword>
<accession>A0AAN7FKL1</accession>
<dbReference type="GO" id="GO:0046872">
    <property type="term" value="F:metal ion binding"/>
    <property type="evidence" value="ECO:0007669"/>
    <property type="project" value="UniProtKB-KW"/>
</dbReference>
<dbReference type="GO" id="GO:0019104">
    <property type="term" value="F:DNA N-glycosylase activity"/>
    <property type="evidence" value="ECO:0007669"/>
    <property type="project" value="InterPro"/>
</dbReference>
<feature type="region of interest" description="Disordered" evidence="10">
    <location>
        <begin position="1703"/>
        <end position="1724"/>
    </location>
</feature>
<keyword evidence="14" id="KW-1185">Reference proteome</keyword>
<dbReference type="Pfam" id="PF15628">
    <property type="entry name" value="RRM_DME"/>
    <property type="match status" value="1"/>
</dbReference>
<keyword evidence="8" id="KW-0238">DNA-binding</keyword>
<dbReference type="GO" id="GO:0035514">
    <property type="term" value="F:DNA demethylase activity"/>
    <property type="evidence" value="ECO:0007669"/>
    <property type="project" value="InterPro"/>
</dbReference>
<evidence type="ECO:0008006" key="15">
    <source>
        <dbReference type="Google" id="ProtNLM"/>
    </source>
</evidence>
<dbReference type="PANTHER" id="PTHR46213">
    <property type="entry name" value="TRANSCRIPTIONAL ACTIVATOR DEMETER"/>
    <property type="match status" value="1"/>
</dbReference>
<keyword evidence="6" id="KW-0408">Iron</keyword>
<evidence type="ECO:0000256" key="9">
    <source>
        <dbReference type="ARBA" id="ARBA00023242"/>
    </source>
</evidence>
<feature type="compositionally biased region" description="Basic residues" evidence="10">
    <location>
        <begin position="265"/>
        <end position="276"/>
    </location>
</feature>
<feature type="compositionally biased region" description="Basic residues" evidence="10">
    <location>
        <begin position="369"/>
        <end position="379"/>
    </location>
</feature>
<keyword evidence="9" id="KW-0539">Nucleus</keyword>
<dbReference type="SUPFAM" id="SSF48150">
    <property type="entry name" value="DNA-glycosylase"/>
    <property type="match status" value="1"/>
</dbReference>
<comment type="similarity">
    <text evidence="3">Belongs to the DNA glycosylase family. DEMETER subfamily.</text>
</comment>
<dbReference type="GO" id="GO:0003906">
    <property type="term" value="F:DNA-(apurinic or apyrimidinic site) endonuclease activity"/>
    <property type="evidence" value="ECO:0007669"/>
    <property type="project" value="UniProtKB-ARBA"/>
</dbReference>
<evidence type="ECO:0000256" key="8">
    <source>
        <dbReference type="ARBA" id="ARBA00023125"/>
    </source>
</evidence>
<evidence type="ECO:0000256" key="2">
    <source>
        <dbReference type="ARBA" id="ARBA00004123"/>
    </source>
</evidence>
<gene>
    <name evidence="13" type="ORF">RGQ29_014216</name>
</gene>
<dbReference type="SMART" id="SM00525">
    <property type="entry name" value="FES"/>
    <property type="match status" value="1"/>
</dbReference>
<dbReference type="PANTHER" id="PTHR46213:SF16">
    <property type="entry name" value="HHH-GPD DOMAIN-CONTAINING PROTEIN"/>
    <property type="match status" value="1"/>
</dbReference>
<evidence type="ECO:0000313" key="14">
    <source>
        <dbReference type="Proteomes" id="UP001324115"/>
    </source>
</evidence>
<protein>
    <recommendedName>
        <fullName evidence="15">HhH-GPD domain-containing protein</fullName>
    </recommendedName>
</protein>
<proteinExistence type="inferred from homology"/>
<name>A0AAN7FKL1_QUERU</name>
<dbReference type="InterPro" id="IPR011257">
    <property type="entry name" value="DNA_glycosylase"/>
</dbReference>
<dbReference type="FunFam" id="1.10.1670.10:FF:000004">
    <property type="entry name" value="DNA glycosylase/AP lyase ROS1"/>
    <property type="match status" value="1"/>
</dbReference>
<dbReference type="InterPro" id="IPR028925">
    <property type="entry name" value="RRM_DME"/>
</dbReference>
<dbReference type="GO" id="GO:0006281">
    <property type="term" value="P:DNA repair"/>
    <property type="evidence" value="ECO:0007669"/>
    <property type="project" value="InterPro"/>
</dbReference>
<evidence type="ECO:0000256" key="3">
    <source>
        <dbReference type="ARBA" id="ARBA00005646"/>
    </source>
</evidence>
<feature type="domain" description="Permuted single zf-CXXC unit" evidence="12">
    <location>
        <begin position="1839"/>
        <end position="1869"/>
    </location>
</feature>
<evidence type="ECO:0000256" key="10">
    <source>
        <dbReference type="SAM" id="MobiDB-lite"/>
    </source>
</evidence>
<organism evidence="13 14">
    <name type="scientific">Quercus rubra</name>
    <name type="common">Northern red oak</name>
    <name type="synonym">Quercus borealis</name>
    <dbReference type="NCBI Taxonomy" id="3512"/>
    <lineage>
        <taxon>Eukaryota</taxon>
        <taxon>Viridiplantae</taxon>
        <taxon>Streptophyta</taxon>
        <taxon>Embryophyta</taxon>
        <taxon>Tracheophyta</taxon>
        <taxon>Spermatophyta</taxon>
        <taxon>Magnoliopsida</taxon>
        <taxon>eudicotyledons</taxon>
        <taxon>Gunneridae</taxon>
        <taxon>Pentapetalae</taxon>
        <taxon>rosids</taxon>
        <taxon>fabids</taxon>
        <taxon>Fagales</taxon>
        <taxon>Fagaceae</taxon>
        <taxon>Quercus</taxon>
    </lineage>
</organism>
<dbReference type="InterPro" id="IPR044811">
    <property type="entry name" value="DME/ROS1"/>
</dbReference>
<keyword evidence="7" id="KW-0411">Iron-sulfur</keyword>
<feature type="region of interest" description="Disordered" evidence="10">
    <location>
        <begin position="368"/>
        <end position="394"/>
    </location>
</feature>
<dbReference type="GO" id="GO:0141166">
    <property type="term" value="P:chromosomal 5-methylcytosine DNA demethylation pathway"/>
    <property type="evidence" value="ECO:0007669"/>
    <property type="project" value="InterPro"/>
</dbReference>